<dbReference type="HOGENOM" id="CLU_1239586_0_0_11"/>
<proteinExistence type="predicted"/>
<dbReference type="GO" id="GO:0004222">
    <property type="term" value="F:metalloendopeptidase activity"/>
    <property type="evidence" value="ECO:0007669"/>
    <property type="project" value="InterPro"/>
</dbReference>
<dbReference type="GO" id="GO:0005524">
    <property type="term" value="F:ATP binding"/>
    <property type="evidence" value="ECO:0007669"/>
    <property type="project" value="InterPro"/>
</dbReference>
<keyword evidence="2" id="KW-1185">Reference proteome</keyword>
<dbReference type="RefSeq" id="WP_041127352.1">
    <property type="nucleotide sequence ID" value="NZ_CP010407.1"/>
</dbReference>
<organism evidence="1 2">
    <name type="scientific">Streptomyces vietnamensis</name>
    <dbReference type="NCBI Taxonomy" id="362257"/>
    <lineage>
        <taxon>Bacteria</taxon>
        <taxon>Bacillati</taxon>
        <taxon>Actinomycetota</taxon>
        <taxon>Actinomycetes</taxon>
        <taxon>Kitasatosporales</taxon>
        <taxon>Streptomycetaceae</taxon>
        <taxon>Streptomyces</taxon>
    </lineage>
</organism>
<evidence type="ECO:0008006" key="3">
    <source>
        <dbReference type="Google" id="ProtNLM"/>
    </source>
</evidence>
<dbReference type="KEGG" id="svt:SVTN_00705"/>
<evidence type="ECO:0000313" key="1">
    <source>
        <dbReference type="EMBL" id="AJF63267.1"/>
    </source>
</evidence>
<dbReference type="GO" id="GO:0004176">
    <property type="term" value="F:ATP-dependent peptidase activity"/>
    <property type="evidence" value="ECO:0007669"/>
    <property type="project" value="InterPro"/>
</dbReference>
<dbReference type="EMBL" id="CP010407">
    <property type="protein sequence ID" value="AJF63267.1"/>
    <property type="molecule type" value="Genomic_DNA"/>
</dbReference>
<dbReference type="SUPFAM" id="SSF140990">
    <property type="entry name" value="FtsH protease domain-like"/>
    <property type="match status" value="1"/>
</dbReference>
<accession>A0A0B5HY66</accession>
<gene>
    <name evidence="1" type="ORF">SVTN_00705</name>
</gene>
<dbReference type="GO" id="GO:0006508">
    <property type="term" value="P:proteolysis"/>
    <property type="evidence" value="ECO:0007669"/>
    <property type="project" value="InterPro"/>
</dbReference>
<protein>
    <recommendedName>
        <fullName evidence="3">Peptidase M41 domain-containing protein</fullName>
    </recommendedName>
</protein>
<reference evidence="1 2" key="1">
    <citation type="submission" date="2014-12" db="EMBL/GenBank/DDBJ databases">
        <title>Complete genome sequence of Streptomyces vietnamensis strain GIMV4.0001, a genetic manipulable producer of the benzoisochromanequinone antibiotic granaticin.</title>
        <authorList>
            <person name="Deng M.R."/>
            <person name="Guo J."/>
            <person name="Ma L.Y."/>
            <person name="Feng G.D."/>
            <person name="Mo C.Y."/>
            <person name="Zhu H.H."/>
        </authorList>
    </citation>
    <scope>NUCLEOTIDE SEQUENCE [LARGE SCALE GENOMIC DNA]</scope>
    <source>
        <strain evidence="2">GIMV4.0001</strain>
    </source>
</reference>
<evidence type="ECO:0000313" key="2">
    <source>
        <dbReference type="Proteomes" id="UP000031774"/>
    </source>
</evidence>
<dbReference type="Proteomes" id="UP000031774">
    <property type="component" value="Chromosome"/>
</dbReference>
<dbReference type="Gene3D" id="1.20.58.760">
    <property type="entry name" value="Peptidase M41"/>
    <property type="match status" value="1"/>
</dbReference>
<dbReference type="InterPro" id="IPR037219">
    <property type="entry name" value="Peptidase_M41-like"/>
</dbReference>
<name>A0A0B5HY66_9ACTN</name>
<dbReference type="AlphaFoldDB" id="A0A0B5HY66"/>
<sequence length="223" mass="23737">MTSILPGTPAFGQPPYFWGELGPFFNPPPQQLPCCGVHGENLDLRDRTAVVAVHEAGHAVAAFLLGVHVAEISLTFTEEDRACGKTTKVEGANTGIVFEHTKRTALTVLAAGVAANFWVLREGGLVTPERLFFAELGGSADWAWAQRAVRENTGEELNPVDYWRHWAIADELLADHRVAVAQVAEMVIAGPVSGDEAAAACGLLNAPPIKRPTPAVQGEKAPG</sequence>